<accession>A0A383D2K3</accession>
<dbReference type="AlphaFoldDB" id="A0A383D2K3"/>
<organism evidence="1">
    <name type="scientific">marine metagenome</name>
    <dbReference type="NCBI Taxonomy" id="408172"/>
    <lineage>
        <taxon>unclassified sequences</taxon>
        <taxon>metagenomes</taxon>
        <taxon>ecological metagenomes</taxon>
    </lineage>
</organism>
<evidence type="ECO:0000313" key="1">
    <source>
        <dbReference type="EMBL" id="SVE38098.1"/>
    </source>
</evidence>
<feature type="non-terminal residue" evidence="1">
    <location>
        <position position="99"/>
    </location>
</feature>
<protein>
    <submittedName>
        <fullName evidence="1">Uncharacterized protein</fullName>
    </submittedName>
</protein>
<proteinExistence type="predicted"/>
<reference evidence="1" key="1">
    <citation type="submission" date="2018-05" db="EMBL/GenBank/DDBJ databases">
        <authorList>
            <person name="Lanie J.A."/>
            <person name="Ng W.-L."/>
            <person name="Kazmierczak K.M."/>
            <person name="Andrzejewski T.M."/>
            <person name="Davidsen T.M."/>
            <person name="Wayne K.J."/>
            <person name="Tettelin H."/>
            <person name="Glass J.I."/>
            <person name="Rusch D."/>
            <person name="Podicherti R."/>
            <person name="Tsui H.-C.T."/>
            <person name="Winkler M.E."/>
        </authorList>
    </citation>
    <scope>NUCLEOTIDE SEQUENCE</scope>
</reference>
<gene>
    <name evidence="1" type="ORF">METZ01_LOCUS490952</name>
</gene>
<sequence length="99" mass="12291">MKQLKLFQNNFSQKDVNKILYWRKELRRAEREVFKCEKRHSYFKRRLFSASPINKDGSISLRKYKKKKLYLKSFGISYEILSLRYQLYYDARAQLNYLY</sequence>
<dbReference type="EMBL" id="UINC01213362">
    <property type="protein sequence ID" value="SVE38098.1"/>
    <property type="molecule type" value="Genomic_DNA"/>
</dbReference>
<name>A0A383D2K3_9ZZZZ</name>